<dbReference type="Pfam" id="PF13474">
    <property type="entry name" value="SnoaL_3"/>
    <property type="match status" value="1"/>
</dbReference>
<evidence type="ECO:0000313" key="2">
    <source>
        <dbReference type="EMBL" id="SEE25340.1"/>
    </source>
</evidence>
<evidence type="ECO:0000313" key="3">
    <source>
        <dbReference type="Proteomes" id="UP000183208"/>
    </source>
</evidence>
<dbReference type="GO" id="GO:0016853">
    <property type="term" value="F:isomerase activity"/>
    <property type="evidence" value="ECO:0007669"/>
    <property type="project" value="UniProtKB-KW"/>
</dbReference>
<dbReference type="InterPro" id="IPR037401">
    <property type="entry name" value="SnoaL-like"/>
</dbReference>
<evidence type="ECO:0000259" key="1">
    <source>
        <dbReference type="Pfam" id="PF13474"/>
    </source>
</evidence>
<accession>A0A1M7H0B8</accession>
<feature type="domain" description="SnoaL-like" evidence="1">
    <location>
        <begin position="11"/>
        <end position="132"/>
    </location>
</feature>
<reference evidence="2 3" key="1">
    <citation type="submission" date="2016-10" db="EMBL/GenBank/DDBJ databases">
        <authorList>
            <person name="de Groot N.N."/>
        </authorList>
    </citation>
    <scope>NUCLEOTIDE SEQUENCE [LARGE SCALE GENOMIC DNA]</scope>
    <source>
        <strain evidence="2 3">GAS522</strain>
    </source>
</reference>
<dbReference type="Proteomes" id="UP000183208">
    <property type="component" value="Unassembled WGS sequence"/>
</dbReference>
<organism evidence="2 3">
    <name type="scientific">Bradyrhizobium lablabi</name>
    <dbReference type="NCBI Taxonomy" id="722472"/>
    <lineage>
        <taxon>Bacteria</taxon>
        <taxon>Pseudomonadati</taxon>
        <taxon>Pseudomonadota</taxon>
        <taxon>Alphaproteobacteria</taxon>
        <taxon>Hyphomicrobiales</taxon>
        <taxon>Nitrobacteraceae</taxon>
        <taxon>Bradyrhizobium</taxon>
    </lineage>
</organism>
<protein>
    <submittedName>
        <fullName evidence="2">Ketosteroid isomerase homolog</fullName>
    </submittedName>
</protein>
<name>A0A1M7H0B8_9BRAD</name>
<gene>
    <name evidence="2" type="ORF">SAMN05444171_6806</name>
</gene>
<dbReference type="OrthoDB" id="1551077at2"/>
<dbReference type="Gene3D" id="3.10.450.50">
    <property type="match status" value="1"/>
</dbReference>
<dbReference type="AlphaFoldDB" id="A0A1M7H0B8"/>
<dbReference type="InterPro" id="IPR032710">
    <property type="entry name" value="NTF2-like_dom_sf"/>
</dbReference>
<dbReference type="EMBL" id="FNTI01000001">
    <property type="protein sequence ID" value="SEE25340.1"/>
    <property type="molecule type" value="Genomic_DNA"/>
</dbReference>
<dbReference type="SUPFAM" id="SSF54427">
    <property type="entry name" value="NTF2-like"/>
    <property type="match status" value="1"/>
</dbReference>
<proteinExistence type="predicted"/>
<sequence>MSHAEVEASVHAAIARLHAAMAKVANGDVSAIKALYSHSDDATSFYGWGGYEKGWPAVSQRWDWAGAQFTGGTVRYENVSTVITPELFYVTDIETFENQRVADAENITGWSNRVTHIFRKEAGEWRLLHRHGNRLESQYQPSTRLAK</sequence>
<keyword evidence="2" id="KW-0413">Isomerase</keyword>
<dbReference type="RefSeq" id="WP_074828256.1">
    <property type="nucleotide sequence ID" value="NZ_FNTI01000001.1"/>
</dbReference>